<dbReference type="EMBL" id="NTSO01000024">
    <property type="protein sequence ID" value="PFF42927.1"/>
    <property type="molecule type" value="Genomic_DNA"/>
</dbReference>
<protein>
    <submittedName>
        <fullName evidence="1">Uncharacterized protein</fullName>
    </submittedName>
</protein>
<reference evidence="1 6" key="3">
    <citation type="submission" date="2019-10" db="EMBL/GenBank/DDBJ databases">
        <title>Bacillus from the desert of Cuatro Cinegas, Coahuila.</title>
        <authorList>
            <person name="Olmedo-Alvarez G."/>
            <person name="Saldana S."/>
            <person name="Barcelo D."/>
        </authorList>
    </citation>
    <scope>NUCLEOTIDE SEQUENCE [LARGE SCALE GENOMIC DNA]</scope>
    <source>
        <strain evidence="1 6">CH101a_3T</strain>
    </source>
</reference>
<evidence type="ECO:0000313" key="2">
    <source>
        <dbReference type="EMBL" id="PDZ97453.1"/>
    </source>
</evidence>
<comment type="caution">
    <text evidence="1">The sequence shown here is derived from an EMBL/GenBank/DDBJ whole genome shotgun (WGS) entry which is preliminary data.</text>
</comment>
<evidence type="ECO:0000313" key="1">
    <source>
        <dbReference type="EMBL" id="KAB2499009.1"/>
    </source>
</evidence>
<proteinExistence type="predicted"/>
<evidence type="ECO:0000313" key="6">
    <source>
        <dbReference type="Proteomes" id="UP000477920"/>
    </source>
</evidence>
<dbReference type="AlphaFoldDB" id="A0A9X5BZ68"/>
<dbReference type="EMBL" id="WBPB01000023">
    <property type="protein sequence ID" value="KAB2499009.1"/>
    <property type="molecule type" value="Genomic_DNA"/>
</dbReference>
<organism evidence="1 6">
    <name type="scientific">Bacillus cereus</name>
    <dbReference type="NCBI Taxonomy" id="1396"/>
    <lineage>
        <taxon>Bacteria</taxon>
        <taxon>Bacillati</taxon>
        <taxon>Bacillota</taxon>
        <taxon>Bacilli</taxon>
        <taxon>Bacillales</taxon>
        <taxon>Bacillaceae</taxon>
        <taxon>Bacillus</taxon>
        <taxon>Bacillus cereus group</taxon>
    </lineage>
</organism>
<dbReference type="Proteomes" id="UP000220210">
    <property type="component" value="Unassembled WGS sequence"/>
</dbReference>
<dbReference type="Proteomes" id="UP000219922">
    <property type="component" value="Unassembled WGS sequence"/>
</dbReference>
<reference evidence="3 5" key="2">
    <citation type="submission" date="2017-09" db="EMBL/GenBank/DDBJ databases">
        <title>Large-scale bioinformatics analysis of Bacillus genomes uncovers conserved roles of natural products in bacterial physiology.</title>
        <authorList>
            <consortium name="Agbiome Team Llc"/>
            <person name="Bleich R.M."/>
            <person name="Kirk G.J."/>
            <person name="Santa Maria K.C."/>
            <person name="Allen S.E."/>
            <person name="Farag S."/>
            <person name="Shank E.A."/>
            <person name="Bowers A."/>
        </authorList>
    </citation>
    <scope>NUCLEOTIDE SEQUENCE [LARGE SCALE GENOMIC DNA]</scope>
    <source>
        <strain evidence="3 5">AFS020204</strain>
    </source>
</reference>
<dbReference type="EMBL" id="NVMX01000023">
    <property type="protein sequence ID" value="PDZ97453.1"/>
    <property type="molecule type" value="Genomic_DNA"/>
</dbReference>
<gene>
    <name evidence="3" type="ORF">CN357_28660</name>
    <name evidence="2" type="ORF">CON36_17250</name>
    <name evidence="1" type="ORF">F8158_11185</name>
</gene>
<accession>A0A9X5BZ68</accession>
<reference evidence="2 4" key="1">
    <citation type="submission" date="2017-09" db="EMBL/GenBank/DDBJ databases">
        <title>Large-scale bioinformatics analysis of Bacillus genomes uncovers conserved roles of natural products in bacterial physiology.</title>
        <authorList>
            <consortium name="Agbiome Team Llc"/>
            <person name="Bleich R.M."/>
            <person name="Grubbs K.J."/>
            <person name="Santa Maria K.C."/>
            <person name="Allen S.E."/>
            <person name="Farag S."/>
            <person name="Shank E.A."/>
            <person name="Bowers A."/>
        </authorList>
    </citation>
    <scope>NUCLEOTIDE SEQUENCE [LARGE SCALE GENOMIC DNA]</scope>
    <source>
        <strain evidence="2 4">AFS092789</strain>
    </source>
</reference>
<evidence type="ECO:0000313" key="4">
    <source>
        <dbReference type="Proteomes" id="UP000219922"/>
    </source>
</evidence>
<evidence type="ECO:0000313" key="5">
    <source>
        <dbReference type="Proteomes" id="UP000220210"/>
    </source>
</evidence>
<sequence length="67" mass="7674">MFSECIMVRISSDWISAKLDFYPNKSNNYFLNEVYVASSLFGIIRSLIIAESRKITYSKGGQIKLCL</sequence>
<dbReference type="Proteomes" id="UP000477920">
    <property type="component" value="Unassembled WGS sequence"/>
</dbReference>
<evidence type="ECO:0000313" key="3">
    <source>
        <dbReference type="EMBL" id="PFF42927.1"/>
    </source>
</evidence>
<name>A0A9X5BZ68_BACCE</name>